<dbReference type="PANTHER" id="PTHR11430">
    <property type="entry name" value="LIPOCALIN"/>
    <property type="match status" value="1"/>
</dbReference>
<dbReference type="InterPro" id="IPR002345">
    <property type="entry name" value="Lipocalin"/>
</dbReference>
<evidence type="ECO:0000259" key="6">
    <source>
        <dbReference type="Pfam" id="PF00061"/>
    </source>
</evidence>
<dbReference type="GO" id="GO:0005615">
    <property type="term" value="C:extracellular space"/>
    <property type="evidence" value="ECO:0007669"/>
    <property type="project" value="TreeGrafter"/>
</dbReference>
<dbReference type="SUPFAM" id="SSF50814">
    <property type="entry name" value="Lipocalins"/>
    <property type="match status" value="1"/>
</dbReference>
<dbReference type="PROSITE" id="PS00213">
    <property type="entry name" value="LIPOCALIN"/>
    <property type="match status" value="1"/>
</dbReference>
<feature type="signal peptide" evidence="5">
    <location>
        <begin position="1"/>
        <end position="18"/>
    </location>
</feature>
<dbReference type="Proteomes" id="UP000694547">
    <property type="component" value="Chromosome X"/>
</dbReference>
<organism evidence="7 8">
    <name type="scientific">Peromyscus maniculatus bairdii</name>
    <name type="common">Prairie deer mouse</name>
    <dbReference type="NCBI Taxonomy" id="230844"/>
    <lineage>
        <taxon>Eukaryota</taxon>
        <taxon>Metazoa</taxon>
        <taxon>Chordata</taxon>
        <taxon>Craniata</taxon>
        <taxon>Vertebrata</taxon>
        <taxon>Euteleostomi</taxon>
        <taxon>Mammalia</taxon>
        <taxon>Eutheria</taxon>
        <taxon>Euarchontoglires</taxon>
        <taxon>Glires</taxon>
        <taxon>Rodentia</taxon>
        <taxon>Myomorpha</taxon>
        <taxon>Muroidea</taxon>
        <taxon>Cricetidae</taxon>
        <taxon>Neotominae</taxon>
        <taxon>Peromyscus</taxon>
    </lineage>
</organism>
<dbReference type="AlphaFoldDB" id="A0A8C8VVE6"/>
<evidence type="ECO:0000313" key="7">
    <source>
        <dbReference type="Ensembl" id="ENSPEMP00000011691.1"/>
    </source>
</evidence>
<accession>A0A8C8VVE6</accession>
<proteinExistence type="inferred from homology"/>
<dbReference type="GeneTree" id="ENSGT01050000244868"/>
<sequence length="172" mass="20307">TMRVFILLLMLDLLGVSSVMMNKNLRKKIQGNWRTVYLASSTVEKISVDSPLRTYFRRIECGKRCRQIHFYFYIKKGARCQQYEVIGKKRQEFYQAQYEGKITVMIKMVNDKILLFHYFNKDVRGKVTRVAGVLARARKLTKDEMTQYMDLVEEIGIEDENVQRVLDTDTCP</sequence>
<dbReference type="InterPro" id="IPR002448">
    <property type="entry name" value="OBP-like"/>
</dbReference>
<keyword evidence="5" id="KW-0732">Signal</keyword>
<evidence type="ECO:0000256" key="5">
    <source>
        <dbReference type="SAM" id="SignalP"/>
    </source>
</evidence>
<dbReference type="Pfam" id="PF00061">
    <property type="entry name" value="Lipocalin"/>
    <property type="match status" value="1"/>
</dbReference>
<evidence type="ECO:0000256" key="2">
    <source>
        <dbReference type="ARBA" id="ARBA00006889"/>
    </source>
</evidence>
<comment type="subcellular location">
    <subcellularLocation>
        <location evidence="1">Secreted</location>
    </subcellularLocation>
</comment>
<gene>
    <name evidence="7" type="primary">LOC102904021</name>
</gene>
<feature type="chain" id="PRO_5034957907" evidence="5">
    <location>
        <begin position="19"/>
        <end position="172"/>
    </location>
</feature>
<evidence type="ECO:0000313" key="8">
    <source>
        <dbReference type="Proteomes" id="UP000694547"/>
    </source>
</evidence>
<dbReference type="Gene3D" id="2.40.128.20">
    <property type="match status" value="1"/>
</dbReference>
<dbReference type="PANTHER" id="PTHR11430:SF132">
    <property type="entry name" value="PROBASIN"/>
    <property type="match status" value="1"/>
</dbReference>
<dbReference type="InterPro" id="IPR012674">
    <property type="entry name" value="Calycin"/>
</dbReference>
<reference evidence="7 8" key="1">
    <citation type="submission" date="2018-10" db="EMBL/GenBank/DDBJ databases">
        <title>Improved assembly of the deer mouse Peromyscus maniculatus genome.</title>
        <authorList>
            <person name="Lassance J.-M."/>
            <person name="Hoekstra H.E."/>
        </authorList>
    </citation>
    <scope>NUCLEOTIDE SEQUENCE [LARGE SCALE GENOMIC DNA]</scope>
</reference>
<name>A0A8C8VVE6_PERMB</name>
<comment type="similarity">
    <text evidence="2 4">Belongs to the calycin superfamily. Lipocalin family.</text>
</comment>
<dbReference type="GO" id="GO:0036094">
    <property type="term" value="F:small molecule binding"/>
    <property type="evidence" value="ECO:0007669"/>
    <property type="project" value="InterPro"/>
</dbReference>
<dbReference type="InterPro" id="IPR022272">
    <property type="entry name" value="Lipocalin_CS"/>
</dbReference>
<feature type="domain" description="Lipocalin/cytosolic fatty-acid binding" evidence="6">
    <location>
        <begin position="30"/>
        <end position="169"/>
    </location>
</feature>
<evidence type="ECO:0000256" key="1">
    <source>
        <dbReference type="ARBA" id="ARBA00004613"/>
    </source>
</evidence>
<evidence type="ECO:0000256" key="4">
    <source>
        <dbReference type="RuleBase" id="RU003695"/>
    </source>
</evidence>
<evidence type="ECO:0000256" key="3">
    <source>
        <dbReference type="ARBA" id="ARBA00022525"/>
    </source>
</evidence>
<keyword evidence="8" id="KW-1185">Reference proteome</keyword>
<reference evidence="7" key="2">
    <citation type="submission" date="2025-08" db="UniProtKB">
        <authorList>
            <consortium name="Ensembl"/>
        </authorList>
    </citation>
    <scope>IDENTIFICATION</scope>
</reference>
<keyword evidence="3" id="KW-0964">Secreted</keyword>
<dbReference type="InterPro" id="IPR000566">
    <property type="entry name" value="Lipocln_cytosolic_FA-bd_dom"/>
</dbReference>
<protein>
    <submittedName>
        <fullName evidence="7">Probasin</fullName>
    </submittedName>
</protein>
<dbReference type="GO" id="GO:0005549">
    <property type="term" value="F:odorant binding"/>
    <property type="evidence" value="ECO:0007669"/>
    <property type="project" value="TreeGrafter"/>
</dbReference>
<reference evidence="7" key="3">
    <citation type="submission" date="2025-09" db="UniProtKB">
        <authorList>
            <consortium name="Ensembl"/>
        </authorList>
    </citation>
    <scope>IDENTIFICATION</scope>
</reference>
<dbReference type="PRINTS" id="PR01173">
    <property type="entry name" value="ODORANTBNDNG"/>
</dbReference>
<dbReference type="Ensembl" id="ENSPEMT00000015881.2">
    <property type="protein sequence ID" value="ENSPEMP00000011691.1"/>
    <property type="gene ID" value="ENSPEMG00000012253.2"/>
</dbReference>